<dbReference type="Pfam" id="PF08346">
    <property type="entry name" value="AntA"/>
    <property type="match status" value="1"/>
</dbReference>
<dbReference type="RefSeq" id="WP_208600110.1">
    <property type="nucleotide sequence ID" value="NZ_LROM01000156.1"/>
</dbReference>
<name>A0A1E7W4S2_9BURK</name>
<organism evidence="2 3">
    <name type="scientific">Duganella phyllosphaerae</name>
    <dbReference type="NCBI Taxonomy" id="762836"/>
    <lineage>
        <taxon>Bacteria</taxon>
        <taxon>Pseudomonadati</taxon>
        <taxon>Pseudomonadota</taxon>
        <taxon>Betaproteobacteria</taxon>
        <taxon>Burkholderiales</taxon>
        <taxon>Oxalobacteraceae</taxon>
        <taxon>Telluria group</taxon>
        <taxon>Duganella</taxon>
    </lineage>
</organism>
<comment type="caution">
    <text evidence="2">The sequence shown here is derived from an EMBL/GenBank/DDBJ whole genome shotgun (WGS) entry which is preliminary data.</text>
</comment>
<dbReference type="Proteomes" id="UP000175989">
    <property type="component" value="Unassembled WGS sequence"/>
</dbReference>
<reference evidence="3" key="1">
    <citation type="journal article" date="2016" name="Front. Microbiol.">
        <title>Molecular Keys to the Janthinobacterium and Duganella spp. Interaction with the Plant Pathogen Fusarium graminearum.</title>
        <authorList>
            <person name="Haack F.S."/>
            <person name="Poehlein A."/>
            <person name="Kroger C."/>
            <person name="Voigt C.A."/>
            <person name="Piepenbring M."/>
            <person name="Bode H.B."/>
            <person name="Daniel R."/>
            <person name="Schafer W."/>
            <person name="Streit W.R."/>
        </authorList>
    </citation>
    <scope>NUCLEOTIDE SEQUENCE [LARGE SCALE GENOMIC DNA]</scope>
    <source>
        <strain evidence="3">T54</strain>
    </source>
</reference>
<proteinExistence type="predicted"/>
<keyword evidence="3" id="KW-1185">Reference proteome</keyword>
<gene>
    <name evidence="2" type="ORF">DUPY_53050</name>
</gene>
<evidence type="ECO:0000259" key="1">
    <source>
        <dbReference type="Pfam" id="PF08346"/>
    </source>
</evidence>
<evidence type="ECO:0000313" key="3">
    <source>
        <dbReference type="Proteomes" id="UP000175989"/>
    </source>
</evidence>
<dbReference type="AlphaFoldDB" id="A0A1E7W4S2"/>
<evidence type="ECO:0000313" key="2">
    <source>
        <dbReference type="EMBL" id="OEZ90698.1"/>
    </source>
</evidence>
<dbReference type="EMBL" id="LROM01000156">
    <property type="protein sequence ID" value="OEZ90698.1"/>
    <property type="molecule type" value="Genomic_DNA"/>
</dbReference>
<sequence length="294" mass="32803">MSAYEPHTLLARQPASDIARLVPVRTAMIGGKLIQSVSARELHAYLNVGKLFAAWMPERIAQYGFFLQQDYEVFSDSGNNPAGGRPSKEYTITLDMAKELSMVERNAKGKEARQYFIECERRALAPAVDQLASLPPEQRALIALMVDNASIKARQDEHAQALAGQAEVQAQQGATLTQVEQRVDELADTMVVRTRPAGSESITHMRPRAAKMFGLPERIVEYLVRQSPLQIKPACMVKNDHEDAEGGSYAVYWVKDVNAVLRRFTAECQMVTPSFATHPYVEGRFKLTPARDRP</sequence>
<dbReference type="InterPro" id="IPR013557">
    <property type="entry name" value="AntA/B_antirep"/>
</dbReference>
<dbReference type="PATRIC" id="fig|762836.4.peg.5450"/>
<protein>
    <submittedName>
        <fullName evidence="2">AntA/AntB antirepressor</fullName>
    </submittedName>
</protein>
<feature type="domain" description="AntA/AntB antirepressor" evidence="1">
    <location>
        <begin position="37"/>
        <end position="106"/>
    </location>
</feature>
<accession>A0A1E7W4S2</accession>